<accession>G0MIH8</accession>
<evidence type="ECO:0000256" key="1">
    <source>
        <dbReference type="SAM" id="MobiDB-lite"/>
    </source>
</evidence>
<name>G0MIH8_CAEBE</name>
<protein>
    <submittedName>
        <fullName evidence="2">Uncharacterized protein</fullName>
    </submittedName>
</protein>
<feature type="region of interest" description="Disordered" evidence="1">
    <location>
        <begin position="274"/>
        <end position="338"/>
    </location>
</feature>
<dbReference type="HOGENOM" id="CLU_853184_0_0_1"/>
<feature type="compositionally biased region" description="Low complexity" evidence="1">
    <location>
        <begin position="230"/>
        <end position="243"/>
    </location>
</feature>
<dbReference type="AlphaFoldDB" id="G0MIH8"/>
<evidence type="ECO:0000313" key="2">
    <source>
        <dbReference type="EMBL" id="EGT59545.1"/>
    </source>
</evidence>
<proteinExistence type="predicted"/>
<dbReference type="Proteomes" id="UP000008068">
    <property type="component" value="Unassembled WGS sequence"/>
</dbReference>
<keyword evidence="3" id="KW-1185">Reference proteome</keyword>
<dbReference type="FunCoup" id="G0MIH8">
    <property type="interactions" value="988"/>
</dbReference>
<feature type="region of interest" description="Disordered" evidence="1">
    <location>
        <begin position="208"/>
        <end position="243"/>
    </location>
</feature>
<dbReference type="OrthoDB" id="5873980at2759"/>
<organism evidence="3">
    <name type="scientific">Caenorhabditis brenneri</name>
    <name type="common">Nematode worm</name>
    <dbReference type="NCBI Taxonomy" id="135651"/>
    <lineage>
        <taxon>Eukaryota</taxon>
        <taxon>Metazoa</taxon>
        <taxon>Ecdysozoa</taxon>
        <taxon>Nematoda</taxon>
        <taxon>Chromadorea</taxon>
        <taxon>Rhabditida</taxon>
        <taxon>Rhabditina</taxon>
        <taxon>Rhabditomorpha</taxon>
        <taxon>Rhabditoidea</taxon>
        <taxon>Rhabditidae</taxon>
        <taxon>Peloderinae</taxon>
        <taxon>Caenorhabditis</taxon>
    </lineage>
</organism>
<dbReference type="InParanoid" id="G0MIH8"/>
<gene>
    <name evidence="2" type="ORF">CAEBREN_16199</name>
</gene>
<reference evidence="3" key="1">
    <citation type="submission" date="2011-07" db="EMBL/GenBank/DDBJ databases">
        <authorList>
            <consortium name="Caenorhabditis brenneri Sequencing and Analysis Consortium"/>
            <person name="Wilson R.K."/>
        </authorList>
    </citation>
    <scope>NUCLEOTIDE SEQUENCE [LARGE SCALE GENOMIC DNA]</scope>
    <source>
        <strain evidence="3">PB2801</strain>
    </source>
</reference>
<sequence length="338" mass="37826">MSSQHDDFDPKYSLVYLNSTAALMETMFKNMKDEDFVYPSKKQVGADEGAVIRSEEHLKRQRETAMQNSYLVPDTYLESVLSKMTDEDFTYGSSKPVDPNYGRVVRALELMELTGTSTETKTMEAESVTKSEEAEVPQKENVTFVIKPEIPKYQPDAITQPVKQAVTHDQPNKGRANKSFGGYKKRQSYKGGVKYDLQTWRNDGCSFTNDQGVEMKQSKKWKRNSMNNQPTSSSNNNAPMANNTTYSYSNPVFSPQNGLFNGYGNNGAAFSSANNGASSSSTSNGNRYRNGDGGYSGYRGNSQTNGDCRAMNGHDQSSNVPRMEFWNDGYNDSQQSWR</sequence>
<dbReference type="EMBL" id="GL379795">
    <property type="protein sequence ID" value="EGT59545.1"/>
    <property type="molecule type" value="Genomic_DNA"/>
</dbReference>
<evidence type="ECO:0000313" key="3">
    <source>
        <dbReference type="Proteomes" id="UP000008068"/>
    </source>
</evidence>
<dbReference type="OMA" id="TAYHVEN"/>
<feature type="compositionally biased region" description="Low complexity" evidence="1">
    <location>
        <begin position="274"/>
        <end position="288"/>
    </location>
</feature>
<dbReference type="eggNOG" id="ENOG502THQ6">
    <property type="taxonomic scope" value="Eukaryota"/>
</dbReference>